<comment type="caution">
    <text evidence="1">The sequence shown here is derived from an EMBL/GenBank/DDBJ whole genome shotgun (WGS) entry which is preliminary data.</text>
</comment>
<dbReference type="Proteomes" id="UP001139410">
    <property type="component" value="Unassembled WGS sequence"/>
</dbReference>
<organism evidence="1 2">
    <name type="scientific">Sphingomonas cremea</name>
    <dbReference type="NCBI Taxonomy" id="2904799"/>
    <lineage>
        <taxon>Bacteria</taxon>
        <taxon>Pseudomonadati</taxon>
        <taxon>Pseudomonadota</taxon>
        <taxon>Alphaproteobacteria</taxon>
        <taxon>Sphingomonadales</taxon>
        <taxon>Sphingomonadaceae</taxon>
        <taxon>Sphingomonas</taxon>
    </lineage>
</organism>
<keyword evidence="2" id="KW-1185">Reference proteome</keyword>
<reference evidence="1" key="1">
    <citation type="submission" date="2022-01" db="EMBL/GenBank/DDBJ databases">
        <authorList>
            <person name="Jo J.-H."/>
            <person name="Im W.-T."/>
        </authorList>
    </citation>
    <scope>NUCLEOTIDE SEQUENCE</scope>
    <source>
        <strain evidence="1">G124</strain>
    </source>
</reference>
<gene>
    <name evidence="1" type="ORF">LVY65_06345</name>
</gene>
<protein>
    <submittedName>
        <fullName evidence="1">Uncharacterized protein</fullName>
    </submittedName>
</protein>
<sequence>MTRRRILLLGIASVLAIDSLWHGPLGAGERLARQAEVSARRTLDHYELPMIQAKMQRDPLERRLILSGPADDFQRAELVRILDETPGVLDVRWDPASLPQEVRTAR</sequence>
<evidence type="ECO:0000313" key="1">
    <source>
        <dbReference type="EMBL" id="MCF2514683.1"/>
    </source>
</evidence>
<dbReference type="EMBL" id="JAKFGM010000002">
    <property type="protein sequence ID" value="MCF2514683.1"/>
    <property type="molecule type" value="Genomic_DNA"/>
</dbReference>
<dbReference type="RefSeq" id="WP_235067190.1">
    <property type="nucleotide sequence ID" value="NZ_JAKFGM010000002.1"/>
</dbReference>
<name>A0A9X1QMM3_9SPHN</name>
<evidence type="ECO:0000313" key="2">
    <source>
        <dbReference type="Proteomes" id="UP001139410"/>
    </source>
</evidence>
<proteinExistence type="predicted"/>
<dbReference type="AlphaFoldDB" id="A0A9X1QMM3"/>
<accession>A0A9X1QMM3</accession>